<accession>A0ABR4WGT2</accession>
<dbReference type="EMBL" id="ARXU01000001">
    <property type="protein sequence ID" value="KGD62725.1"/>
    <property type="molecule type" value="Genomic_DNA"/>
</dbReference>
<protein>
    <recommendedName>
        <fullName evidence="1">AB hydrolase-1 domain-containing protein</fullName>
    </recommendedName>
</protein>
<dbReference type="InterPro" id="IPR050266">
    <property type="entry name" value="AB_hydrolase_sf"/>
</dbReference>
<gene>
    <name evidence="2" type="ORF">T9A_00045</name>
</gene>
<feature type="domain" description="AB hydrolase-1" evidence="1">
    <location>
        <begin position="11"/>
        <end position="255"/>
    </location>
</feature>
<evidence type="ECO:0000313" key="3">
    <source>
        <dbReference type="Proteomes" id="UP000029443"/>
    </source>
</evidence>
<dbReference type="RefSeq" id="WP_035244110.1">
    <property type="nucleotide sequence ID" value="NZ_ARXU01000001.1"/>
</dbReference>
<reference evidence="2 3" key="1">
    <citation type="submission" date="2012-09" db="EMBL/GenBank/DDBJ databases">
        <title>Genome Sequence of alkane-degrading Bacterium Alcanivorax jadensis T9.</title>
        <authorList>
            <person name="Lai Q."/>
            <person name="Shao Z."/>
        </authorList>
    </citation>
    <scope>NUCLEOTIDE SEQUENCE [LARGE SCALE GENOMIC DNA]</scope>
    <source>
        <strain evidence="2 3">T9</strain>
    </source>
</reference>
<dbReference type="PANTHER" id="PTHR43798">
    <property type="entry name" value="MONOACYLGLYCEROL LIPASE"/>
    <property type="match status" value="1"/>
</dbReference>
<evidence type="ECO:0000259" key="1">
    <source>
        <dbReference type="Pfam" id="PF12697"/>
    </source>
</evidence>
<dbReference type="Gene3D" id="3.40.50.1820">
    <property type="entry name" value="alpha/beta hydrolase"/>
    <property type="match status" value="1"/>
</dbReference>
<dbReference type="PANTHER" id="PTHR43798:SF33">
    <property type="entry name" value="HYDROLASE, PUTATIVE (AFU_ORTHOLOGUE AFUA_2G14860)-RELATED"/>
    <property type="match status" value="1"/>
</dbReference>
<evidence type="ECO:0000313" key="2">
    <source>
        <dbReference type="EMBL" id="KGD62725.1"/>
    </source>
</evidence>
<keyword evidence="3" id="KW-1185">Reference proteome</keyword>
<organism evidence="2 3">
    <name type="scientific">Alcanivorax jadensis T9</name>
    <dbReference type="NCBI Taxonomy" id="1177181"/>
    <lineage>
        <taxon>Bacteria</taxon>
        <taxon>Pseudomonadati</taxon>
        <taxon>Pseudomonadota</taxon>
        <taxon>Gammaproteobacteria</taxon>
        <taxon>Oceanospirillales</taxon>
        <taxon>Alcanivoracaceae</taxon>
        <taxon>Alcanivorax</taxon>
    </lineage>
</organism>
<dbReference type="SUPFAM" id="SSF53474">
    <property type="entry name" value="alpha/beta-Hydrolases"/>
    <property type="match status" value="1"/>
</dbReference>
<sequence length="270" mass="30200">MSAVSAGRQTLVFAHANGIPGHSYDTFLAPLADEFDVIIIDRLGHNPAYPVDADWHSLSLELEARLESLPKPLVGAGHSLGSVVMYLVAQRRPEWFSALIMLDPPMMNGWHGVMMHAAKLTGMIDRVTPAGKSKGRLDYWPNREAVESYFSSRGLFRAFDPRCLADYLRAGLEPWEGGWRLRFRPEVEVAIFRHTPTAATRMPRLKVPGAIITGKGSPSPFLDSARRHVRRHGMLHRIAEGSHMYPLEKPEQTLALFRETLQTLQQGEAS</sequence>
<dbReference type="Pfam" id="PF12697">
    <property type="entry name" value="Abhydrolase_6"/>
    <property type="match status" value="1"/>
</dbReference>
<dbReference type="InterPro" id="IPR000073">
    <property type="entry name" value="AB_hydrolase_1"/>
</dbReference>
<dbReference type="Proteomes" id="UP000029443">
    <property type="component" value="Unassembled WGS sequence"/>
</dbReference>
<dbReference type="InterPro" id="IPR029058">
    <property type="entry name" value="AB_hydrolase_fold"/>
</dbReference>
<name>A0ABR4WGT2_9GAMM</name>
<comment type="caution">
    <text evidence="2">The sequence shown here is derived from an EMBL/GenBank/DDBJ whole genome shotgun (WGS) entry which is preliminary data.</text>
</comment>
<proteinExistence type="predicted"/>